<gene>
    <name evidence="4" type="ORF">C7373_10488</name>
</gene>
<feature type="domain" description="WsaF N-terminal" evidence="2">
    <location>
        <begin position="553"/>
        <end position="686"/>
    </location>
</feature>
<dbReference type="RefSeq" id="WP_116721964.1">
    <property type="nucleotide sequence ID" value="NZ_CP011524.1"/>
</dbReference>
<dbReference type="InterPro" id="IPR055050">
    <property type="entry name" value="WsaF_C"/>
</dbReference>
<dbReference type="Gene3D" id="3.40.50.2000">
    <property type="entry name" value="Glycogen Phosphorylase B"/>
    <property type="match status" value="1"/>
</dbReference>
<dbReference type="SUPFAM" id="SSF53335">
    <property type="entry name" value="S-adenosyl-L-methionine-dependent methyltransferases"/>
    <property type="match status" value="1"/>
</dbReference>
<feature type="coiled-coil region" evidence="1">
    <location>
        <begin position="334"/>
        <end position="439"/>
    </location>
</feature>
<reference evidence="4 5" key="1">
    <citation type="submission" date="2018-04" db="EMBL/GenBank/DDBJ databases">
        <title>Genomic Encyclopedia of Type Strains, Phase IV (KMG-IV): sequencing the most valuable type-strain genomes for metagenomic binning, comparative biology and taxonomic classification.</title>
        <authorList>
            <person name="Goeker M."/>
        </authorList>
    </citation>
    <scope>NUCLEOTIDE SEQUENCE [LARGE SCALE GENOMIC DNA]</scope>
    <source>
        <strain evidence="4 5">DSM 26588</strain>
    </source>
</reference>
<dbReference type="InterPro" id="IPR029063">
    <property type="entry name" value="SAM-dependent_MTases_sf"/>
</dbReference>
<dbReference type="InterPro" id="IPR048510">
    <property type="entry name" value="WsaF_N"/>
</dbReference>
<evidence type="ECO:0000313" key="5">
    <source>
        <dbReference type="Proteomes" id="UP000245778"/>
    </source>
</evidence>
<dbReference type="PANTHER" id="PTHR43861:SF6">
    <property type="entry name" value="METHYLTRANSFERASE TYPE 11"/>
    <property type="match status" value="1"/>
</dbReference>
<dbReference type="Proteomes" id="UP000245778">
    <property type="component" value="Unassembled WGS sequence"/>
</dbReference>
<keyword evidence="1" id="KW-0175">Coiled coil</keyword>
<dbReference type="Pfam" id="PF22772">
    <property type="entry name" value="WsaF_C"/>
    <property type="match status" value="1"/>
</dbReference>
<dbReference type="GO" id="GO:0008168">
    <property type="term" value="F:methyltransferase activity"/>
    <property type="evidence" value="ECO:0007669"/>
    <property type="project" value="UniProtKB-KW"/>
</dbReference>
<feature type="domain" description="WsaF C-terminal" evidence="3">
    <location>
        <begin position="740"/>
        <end position="868"/>
    </location>
</feature>
<keyword evidence="4" id="KW-0489">Methyltransferase</keyword>
<sequence>MSETYNFDYYHNCCGPIAYEKADYWVSFFGAIADRIVRDLHPRTVLDAGCAMGYLVAALRDRGVEAYGIDISKYAISKVREDIRPYCVVGSITESLPKELPQKYDLVVTIEVLEHLHAEEGEKAIQNLCTLSDTILFSSTPNDFKEETHVNVQQKEYWACLFAQNGFLNDLSYRPTYITAYASCFVKKSDWLRQVESYERVIARCESSPAMKNKEWISKVYFDMGSGMSEKFCTSFLTEMGVRFSQRISLPQGCKAVRFDPVEGMGCLVWNINARTENMFVPVKYCNGTVLDDVLACKPNDPQIYFKEFDQQHQYLELSAEILPLGQDGWMRFCESVEEVLDKGEQLRADLRQKEKELSERNEEFERWQAEAEAEKQLQREQQKQAARELKEEQEQAVRELKEQSDRFAADTETLQKELLALQQEVDARNAEIQDYSNLVAYERQEAAKVAEAYRVISTSTFWKLTKPGRVIVDILKKVFFRPIKKVFSSLRAFGLRETLKKIKRKLTGQPQPQLQPVIQMPAVSPTNIRRNPTTGNPVDGIQTILVDEDVKRLNLVTDTIDASSLLGGVATALIVATEFANRYDYELRIITRNTETNPVNYANIMKISGVQPARKLSFYSDYERFNKPVDFRMEISPNDLFFATSWWSAEAIKNTTIRPRFFYIIQEVETFFYNYGGERLLCEKIMEDPNIDYIINSHYLKDYFIENNPHITDHGCYFEPAFPSELYSKKAFADKKKYKLFFYARPNNPRNLYTVGVELLQKAVDRGVLDLTEWDVYCVGQNAPVIHFSTGKDSINMGQLSWTEYAKFLTDVDLGLCLMYTPHPSYPPFDVASSGGVVLTNKMLNKQTFDMCRNVIMADLDEEAFMKGFEKAVALAKDMEHRKQNYESNTIPRSWSAVLDDTMTFMGEACENV</sequence>
<dbReference type="Pfam" id="PF13489">
    <property type="entry name" value="Methyltransf_23"/>
    <property type="match status" value="1"/>
</dbReference>
<dbReference type="OrthoDB" id="9757640at2"/>
<keyword evidence="4" id="KW-0808">Transferase</keyword>
<evidence type="ECO:0000259" key="2">
    <source>
        <dbReference type="Pfam" id="PF21374"/>
    </source>
</evidence>
<dbReference type="CDD" id="cd02440">
    <property type="entry name" value="AdoMet_MTases"/>
    <property type="match status" value="1"/>
</dbReference>
<comment type="caution">
    <text evidence="4">The sequence shown here is derived from an EMBL/GenBank/DDBJ whole genome shotgun (WGS) entry which is preliminary data.</text>
</comment>
<dbReference type="GeneID" id="93228835"/>
<dbReference type="Gene3D" id="3.40.50.11090">
    <property type="match status" value="1"/>
</dbReference>
<evidence type="ECO:0000313" key="4">
    <source>
        <dbReference type="EMBL" id="PVY58494.1"/>
    </source>
</evidence>
<evidence type="ECO:0000259" key="3">
    <source>
        <dbReference type="Pfam" id="PF22772"/>
    </source>
</evidence>
<name>A0A2U1CC34_9FIRM</name>
<proteinExistence type="predicted"/>
<evidence type="ECO:0000256" key="1">
    <source>
        <dbReference type="SAM" id="Coils"/>
    </source>
</evidence>
<dbReference type="Gene3D" id="3.40.50.150">
    <property type="entry name" value="Vaccinia Virus protein VP39"/>
    <property type="match status" value="1"/>
</dbReference>
<dbReference type="AlphaFoldDB" id="A0A2U1CC34"/>
<dbReference type="EMBL" id="QEKK01000004">
    <property type="protein sequence ID" value="PVY58494.1"/>
    <property type="molecule type" value="Genomic_DNA"/>
</dbReference>
<dbReference type="GO" id="GO:0030247">
    <property type="term" value="F:polysaccharide binding"/>
    <property type="evidence" value="ECO:0007669"/>
    <property type="project" value="InterPro"/>
</dbReference>
<accession>A0A2U1CC34</accession>
<dbReference type="PANTHER" id="PTHR43861">
    <property type="entry name" value="TRANS-ACONITATE 2-METHYLTRANSFERASE-RELATED"/>
    <property type="match status" value="1"/>
</dbReference>
<protein>
    <submittedName>
        <fullName evidence="4">Methyltransferase family protein</fullName>
    </submittedName>
</protein>
<dbReference type="Pfam" id="PF21374">
    <property type="entry name" value="WsaF_N"/>
    <property type="match status" value="1"/>
</dbReference>
<dbReference type="GO" id="GO:0032259">
    <property type="term" value="P:methylation"/>
    <property type="evidence" value="ECO:0007669"/>
    <property type="project" value="UniProtKB-KW"/>
</dbReference>
<organism evidence="4 5">
    <name type="scientific">Intestinimonas butyriciproducens</name>
    <dbReference type="NCBI Taxonomy" id="1297617"/>
    <lineage>
        <taxon>Bacteria</taxon>
        <taxon>Bacillati</taxon>
        <taxon>Bacillota</taxon>
        <taxon>Clostridia</taxon>
        <taxon>Eubacteriales</taxon>
        <taxon>Intestinimonas</taxon>
    </lineage>
</organism>